<comment type="caution">
    <text evidence="1">The sequence shown here is derived from an EMBL/GenBank/DDBJ whole genome shotgun (WGS) entry which is preliminary data.</text>
</comment>
<reference evidence="1" key="1">
    <citation type="journal article" date="2018" name="Genome Biol.">
        <title>SKESA: strategic k-mer extension for scrupulous assemblies.</title>
        <authorList>
            <person name="Souvorov A."/>
            <person name="Agarwala R."/>
            <person name="Lipman D.J."/>
        </authorList>
    </citation>
    <scope>NUCLEOTIDE SEQUENCE</scope>
    <source>
        <strain evidence="1">C8</strain>
    </source>
</reference>
<proteinExistence type="predicted"/>
<dbReference type="EMBL" id="DACTCB010000011">
    <property type="protein sequence ID" value="HAT4308353.1"/>
    <property type="molecule type" value="Genomic_DNA"/>
</dbReference>
<dbReference type="AlphaFoldDB" id="A0A8H9QY76"/>
<reference evidence="1" key="2">
    <citation type="submission" date="2020-07" db="EMBL/GenBank/DDBJ databases">
        <authorList>
            <consortium name="NCBI Pathogen Detection Project"/>
        </authorList>
    </citation>
    <scope>NUCLEOTIDE SEQUENCE</scope>
    <source>
        <strain evidence="1">C8</strain>
    </source>
</reference>
<name>A0A8H9QY76_CLOPF</name>
<protein>
    <submittedName>
        <fullName evidence="1">Uncharacterized protein</fullName>
    </submittedName>
</protein>
<sequence>MPKVICCESKDNILEIAIKDKYLSLKSLGLLFKLVNNENSITNRRKLKLETLDGDTSLASAFKELQKLGYLKVERNVIEQKGKIESFYKLGIFEI</sequence>
<dbReference type="RefSeq" id="WP_043013024.1">
    <property type="nucleotide sequence ID" value="NZ_CATNXJ010000012.1"/>
</dbReference>
<accession>A0A8H9QY76</accession>
<evidence type="ECO:0000313" key="1">
    <source>
        <dbReference type="EMBL" id="HAT4308353.1"/>
    </source>
</evidence>
<organism evidence="1">
    <name type="scientific">Clostridium perfringens</name>
    <dbReference type="NCBI Taxonomy" id="1502"/>
    <lineage>
        <taxon>Bacteria</taxon>
        <taxon>Bacillati</taxon>
        <taxon>Bacillota</taxon>
        <taxon>Clostridia</taxon>
        <taxon>Eubacteriales</taxon>
        <taxon>Clostridiaceae</taxon>
        <taxon>Clostridium</taxon>
    </lineage>
</organism>
<dbReference type="Proteomes" id="UP000859547">
    <property type="component" value="Unassembled WGS sequence"/>
</dbReference>
<gene>
    <name evidence="1" type="ORF">I9080_002164</name>
</gene>